<gene>
    <name evidence="2" type="ORF">HYPSUDRAFT_441048</name>
</gene>
<organism evidence="2 3">
    <name type="scientific">Hypholoma sublateritium (strain FD-334 SS-4)</name>
    <dbReference type="NCBI Taxonomy" id="945553"/>
    <lineage>
        <taxon>Eukaryota</taxon>
        <taxon>Fungi</taxon>
        <taxon>Dikarya</taxon>
        <taxon>Basidiomycota</taxon>
        <taxon>Agaricomycotina</taxon>
        <taxon>Agaricomycetes</taxon>
        <taxon>Agaricomycetidae</taxon>
        <taxon>Agaricales</taxon>
        <taxon>Agaricineae</taxon>
        <taxon>Strophariaceae</taxon>
        <taxon>Hypholoma</taxon>
    </lineage>
</organism>
<proteinExistence type="predicted"/>
<protein>
    <submittedName>
        <fullName evidence="2">Uncharacterized protein</fullName>
    </submittedName>
</protein>
<dbReference type="AlphaFoldDB" id="A0A0D2P2R4"/>
<sequence>MGCARLRAKARSTPHPERSGGPSRRRCADQLRSLAGKVCARPCVGCAATDVDVQAVCAHGGWGSLRLRCNEMGGVKCACSLSEGLYITSARRTGPYDSIPHFDHMHPCLAVRTSRVHVSGQPFTCRTLGQVHHLSTRAGRARPRSSPRWRPLSA</sequence>
<feature type="compositionally biased region" description="Basic residues" evidence="1">
    <location>
        <begin position="1"/>
        <end position="12"/>
    </location>
</feature>
<feature type="region of interest" description="Disordered" evidence="1">
    <location>
        <begin position="134"/>
        <end position="154"/>
    </location>
</feature>
<name>A0A0D2P2R4_HYPSF</name>
<evidence type="ECO:0000313" key="3">
    <source>
        <dbReference type="Proteomes" id="UP000054270"/>
    </source>
</evidence>
<accession>A0A0D2P2R4</accession>
<keyword evidence="3" id="KW-1185">Reference proteome</keyword>
<dbReference type="Proteomes" id="UP000054270">
    <property type="component" value="Unassembled WGS sequence"/>
</dbReference>
<evidence type="ECO:0000313" key="2">
    <source>
        <dbReference type="EMBL" id="KJA25179.1"/>
    </source>
</evidence>
<dbReference type="EMBL" id="KN817533">
    <property type="protein sequence ID" value="KJA25179.1"/>
    <property type="molecule type" value="Genomic_DNA"/>
</dbReference>
<evidence type="ECO:0000256" key="1">
    <source>
        <dbReference type="SAM" id="MobiDB-lite"/>
    </source>
</evidence>
<reference evidence="3" key="1">
    <citation type="submission" date="2014-04" db="EMBL/GenBank/DDBJ databases">
        <title>Evolutionary Origins and Diversification of the Mycorrhizal Mutualists.</title>
        <authorList>
            <consortium name="DOE Joint Genome Institute"/>
            <consortium name="Mycorrhizal Genomics Consortium"/>
            <person name="Kohler A."/>
            <person name="Kuo A."/>
            <person name="Nagy L.G."/>
            <person name="Floudas D."/>
            <person name="Copeland A."/>
            <person name="Barry K.W."/>
            <person name="Cichocki N."/>
            <person name="Veneault-Fourrey C."/>
            <person name="LaButti K."/>
            <person name="Lindquist E.A."/>
            <person name="Lipzen A."/>
            <person name="Lundell T."/>
            <person name="Morin E."/>
            <person name="Murat C."/>
            <person name="Riley R."/>
            <person name="Ohm R."/>
            <person name="Sun H."/>
            <person name="Tunlid A."/>
            <person name="Henrissat B."/>
            <person name="Grigoriev I.V."/>
            <person name="Hibbett D.S."/>
            <person name="Martin F."/>
        </authorList>
    </citation>
    <scope>NUCLEOTIDE SEQUENCE [LARGE SCALE GENOMIC DNA]</scope>
    <source>
        <strain evidence="3">FD-334 SS-4</strain>
    </source>
</reference>
<feature type="region of interest" description="Disordered" evidence="1">
    <location>
        <begin position="1"/>
        <end position="26"/>
    </location>
</feature>